<dbReference type="Proteomes" id="UP000598426">
    <property type="component" value="Unassembled WGS sequence"/>
</dbReference>
<protein>
    <submittedName>
        <fullName evidence="2">Acyl-CoA carboxylase subunit epsilon</fullName>
    </submittedName>
</protein>
<comment type="caution">
    <text evidence="2">The sequence shown here is derived from an EMBL/GenBank/DDBJ whole genome shotgun (WGS) entry which is preliminary data.</text>
</comment>
<dbReference type="Pfam" id="PF13822">
    <property type="entry name" value="ACC_epsilon"/>
    <property type="match status" value="1"/>
</dbReference>
<proteinExistence type="predicted"/>
<name>A0ABR8NMW7_9MICO</name>
<evidence type="ECO:0000313" key="3">
    <source>
        <dbReference type="Proteomes" id="UP000598426"/>
    </source>
</evidence>
<gene>
    <name evidence="2" type="ORF">IF188_09880</name>
</gene>
<feature type="region of interest" description="Disordered" evidence="1">
    <location>
        <begin position="1"/>
        <end position="34"/>
    </location>
</feature>
<evidence type="ECO:0000256" key="1">
    <source>
        <dbReference type="SAM" id="MobiDB-lite"/>
    </source>
</evidence>
<accession>A0ABR8NMW7</accession>
<evidence type="ECO:0000313" key="2">
    <source>
        <dbReference type="EMBL" id="MBD3942003.1"/>
    </source>
</evidence>
<dbReference type="EMBL" id="JACXZS010000005">
    <property type="protein sequence ID" value="MBD3942003.1"/>
    <property type="molecule type" value="Genomic_DNA"/>
</dbReference>
<feature type="compositionally biased region" description="Gly residues" evidence="1">
    <location>
        <begin position="16"/>
        <end position="25"/>
    </location>
</feature>
<sequence length="93" mass="9618">MPIPPASPPAAEASGGATGGVGPAGDRGVTIDVRRGNPTDEELAALIAVVSQAYTGEASEAVAEDRTQRSGWELSARSMRRPLNRDLGWGRFG</sequence>
<keyword evidence="3" id="KW-1185">Reference proteome</keyword>
<organism evidence="2 3">
    <name type="scientific">Microbacterium helvum</name>
    <dbReference type="NCBI Taxonomy" id="2773713"/>
    <lineage>
        <taxon>Bacteria</taxon>
        <taxon>Bacillati</taxon>
        <taxon>Actinomycetota</taxon>
        <taxon>Actinomycetes</taxon>
        <taxon>Micrococcales</taxon>
        <taxon>Microbacteriaceae</taxon>
        <taxon>Microbacterium</taxon>
    </lineage>
</organism>
<dbReference type="InterPro" id="IPR032716">
    <property type="entry name" value="ACC_epsilon"/>
</dbReference>
<reference evidence="2 3" key="1">
    <citation type="submission" date="2020-09" db="EMBL/GenBank/DDBJ databases">
        <title>Isolation and identification of active actinomycetes.</title>
        <authorList>
            <person name="Li X."/>
        </authorList>
    </citation>
    <scope>NUCLEOTIDE SEQUENCE [LARGE SCALE GENOMIC DNA]</scope>
    <source>
        <strain evidence="2 3">NEAU-LLC</strain>
    </source>
</reference>